<proteinExistence type="predicted"/>
<reference evidence="1 2" key="1">
    <citation type="submission" date="2018-07" db="EMBL/GenBank/DDBJ databases">
        <title>Genomic Encyclopedia of Type Strains, Phase IV (KMG-IV): sequencing the most valuable type-strain genomes for metagenomic binning, comparative biology and taxonomic classification.</title>
        <authorList>
            <person name="Goeker M."/>
        </authorList>
    </citation>
    <scope>NUCLEOTIDE SEQUENCE [LARGE SCALE GENOMIC DNA]</scope>
    <source>
        <strain evidence="1 2">DSM 27016</strain>
    </source>
</reference>
<name>A0A369AD38_9FIRM</name>
<dbReference type="EMBL" id="QPJT01000060">
    <property type="protein sequence ID" value="RCX07101.1"/>
    <property type="molecule type" value="Genomic_DNA"/>
</dbReference>
<keyword evidence="2" id="KW-1185">Reference proteome</keyword>
<evidence type="ECO:0000313" key="1">
    <source>
        <dbReference type="EMBL" id="RCX07101.1"/>
    </source>
</evidence>
<comment type="caution">
    <text evidence="1">The sequence shown here is derived from an EMBL/GenBank/DDBJ whole genome shotgun (WGS) entry which is preliminary data.</text>
</comment>
<sequence length="46" mass="5369">MLFPTEFINTAVSKQINRYVVVQKSRAHIALLFAFDSRYMNKGEFS</sequence>
<accession>A0A369AD38</accession>
<organism evidence="1 2">
    <name type="scientific">Anaerobacterium chartisolvens</name>
    <dbReference type="NCBI Taxonomy" id="1297424"/>
    <lineage>
        <taxon>Bacteria</taxon>
        <taxon>Bacillati</taxon>
        <taxon>Bacillota</taxon>
        <taxon>Clostridia</taxon>
        <taxon>Eubacteriales</taxon>
        <taxon>Oscillospiraceae</taxon>
        <taxon>Anaerobacterium</taxon>
    </lineage>
</organism>
<dbReference type="AlphaFoldDB" id="A0A369AD38"/>
<dbReference type="Proteomes" id="UP000253034">
    <property type="component" value="Unassembled WGS sequence"/>
</dbReference>
<gene>
    <name evidence="1" type="ORF">DFR58_1604</name>
</gene>
<protein>
    <submittedName>
        <fullName evidence="1">Uncharacterized protein</fullName>
    </submittedName>
</protein>
<evidence type="ECO:0000313" key="2">
    <source>
        <dbReference type="Proteomes" id="UP000253034"/>
    </source>
</evidence>